<comment type="caution">
    <text evidence="2">The sequence shown here is derived from an EMBL/GenBank/DDBJ whole genome shotgun (WGS) entry which is preliminary data.</text>
</comment>
<keyword evidence="3" id="KW-1185">Reference proteome</keyword>
<feature type="compositionally biased region" description="Acidic residues" evidence="1">
    <location>
        <begin position="95"/>
        <end position="110"/>
    </location>
</feature>
<evidence type="ECO:0000313" key="2">
    <source>
        <dbReference type="EMBL" id="PIL31148.1"/>
    </source>
</evidence>
<feature type="region of interest" description="Disordered" evidence="1">
    <location>
        <begin position="82"/>
        <end position="124"/>
    </location>
</feature>
<proteinExistence type="predicted"/>
<dbReference type="EMBL" id="AYKW01000012">
    <property type="protein sequence ID" value="PIL31148.1"/>
    <property type="molecule type" value="Genomic_DNA"/>
</dbReference>
<organism evidence="2 3">
    <name type="scientific">Ganoderma sinense ZZ0214-1</name>
    <dbReference type="NCBI Taxonomy" id="1077348"/>
    <lineage>
        <taxon>Eukaryota</taxon>
        <taxon>Fungi</taxon>
        <taxon>Dikarya</taxon>
        <taxon>Basidiomycota</taxon>
        <taxon>Agaricomycotina</taxon>
        <taxon>Agaricomycetes</taxon>
        <taxon>Polyporales</taxon>
        <taxon>Polyporaceae</taxon>
        <taxon>Ganoderma</taxon>
    </lineage>
</organism>
<dbReference type="AlphaFoldDB" id="A0A2G8SC23"/>
<protein>
    <submittedName>
        <fullName evidence="2">Uncharacterized protein</fullName>
    </submittedName>
</protein>
<name>A0A2G8SC23_9APHY</name>
<gene>
    <name evidence="2" type="ORF">GSI_05845</name>
</gene>
<dbReference type="Proteomes" id="UP000230002">
    <property type="component" value="Unassembled WGS sequence"/>
</dbReference>
<evidence type="ECO:0000256" key="1">
    <source>
        <dbReference type="SAM" id="MobiDB-lite"/>
    </source>
</evidence>
<accession>A0A2G8SC23</accession>
<evidence type="ECO:0000313" key="3">
    <source>
        <dbReference type="Proteomes" id="UP000230002"/>
    </source>
</evidence>
<sequence>MSRRSRTPRVLPLEAICALLDSAEPLRNLDVWLRGVVDTQAWTPSLLAHVAPALESARGLLAVTPLPRDPLAICHPAMPAHAEANGMRAQTSADSVDDEEDSESESESESEGGGLTMTADDGGS</sequence>
<reference evidence="2 3" key="1">
    <citation type="journal article" date="2015" name="Sci. Rep.">
        <title>Chromosome-level genome map provides insights into diverse defense mechanisms in the medicinal fungus Ganoderma sinense.</title>
        <authorList>
            <person name="Zhu Y."/>
            <person name="Xu J."/>
            <person name="Sun C."/>
            <person name="Zhou S."/>
            <person name="Xu H."/>
            <person name="Nelson D.R."/>
            <person name="Qian J."/>
            <person name="Song J."/>
            <person name="Luo H."/>
            <person name="Xiang L."/>
            <person name="Li Y."/>
            <person name="Xu Z."/>
            <person name="Ji A."/>
            <person name="Wang L."/>
            <person name="Lu S."/>
            <person name="Hayward A."/>
            <person name="Sun W."/>
            <person name="Li X."/>
            <person name="Schwartz D.C."/>
            <person name="Wang Y."/>
            <person name="Chen S."/>
        </authorList>
    </citation>
    <scope>NUCLEOTIDE SEQUENCE [LARGE SCALE GENOMIC DNA]</scope>
    <source>
        <strain evidence="2 3">ZZ0214-1</strain>
    </source>
</reference>